<proteinExistence type="predicted"/>
<protein>
    <recommendedName>
        <fullName evidence="4">Lipoprotein</fullName>
    </recommendedName>
</protein>
<accession>A0A3D9BMZ6</accession>
<dbReference type="Proteomes" id="UP000257131">
    <property type="component" value="Unassembled WGS sequence"/>
</dbReference>
<dbReference type="AlphaFoldDB" id="A0A3D9BMZ6"/>
<evidence type="ECO:0008006" key="4">
    <source>
        <dbReference type="Google" id="ProtNLM"/>
    </source>
</evidence>
<keyword evidence="3" id="KW-1185">Reference proteome</keyword>
<evidence type="ECO:0000313" key="3">
    <source>
        <dbReference type="Proteomes" id="UP000257131"/>
    </source>
</evidence>
<feature type="signal peptide" evidence="1">
    <location>
        <begin position="1"/>
        <end position="24"/>
    </location>
</feature>
<feature type="chain" id="PRO_5017616053" description="Lipoprotein" evidence="1">
    <location>
        <begin position="25"/>
        <end position="199"/>
    </location>
</feature>
<comment type="caution">
    <text evidence="2">The sequence shown here is derived from an EMBL/GenBank/DDBJ whole genome shotgun (WGS) entry which is preliminary data.</text>
</comment>
<reference evidence="2 3" key="1">
    <citation type="journal article" date="2017" name="Int. J. Syst. Evol. Microbiol.">
        <title>Rhodosalinus sediminis gen. nov., sp. nov., isolated from marine saltern.</title>
        <authorList>
            <person name="Guo L.Y."/>
            <person name="Ling S.K."/>
            <person name="Li C.M."/>
            <person name="Chen G.J."/>
            <person name="Du Z.J."/>
        </authorList>
    </citation>
    <scope>NUCLEOTIDE SEQUENCE [LARGE SCALE GENOMIC DNA]</scope>
    <source>
        <strain evidence="2 3">WDN1C137</strain>
    </source>
</reference>
<gene>
    <name evidence="2" type="ORF">DRV84_13265</name>
</gene>
<dbReference type="EMBL" id="QOHR01000025">
    <property type="protein sequence ID" value="REC54792.1"/>
    <property type="molecule type" value="Genomic_DNA"/>
</dbReference>
<keyword evidence="1" id="KW-0732">Signal</keyword>
<dbReference type="PROSITE" id="PS51257">
    <property type="entry name" value="PROKAR_LIPOPROTEIN"/>
    <property type="match status" value="1"/>
</dbReference>
<name>A0A3D9BMZ6_9RHOB</name>
<evidence type="ECO:0000256" key="1">
    <source>
        <dbReference type="SAM" id="SignalP"/>
    </source>
</evidence>
<sequence>MPAWLRRGLHLLPLCAALLLAACAPPPEGGPRPGAPKEVARLADAIAALGPEVDPAEAARAARIAYRHTHRLAQDYEITDPPLVHNTKVNLGLKPRGLCWHWAEDMEARLEAEGFTTLALHRAIANADNPFRIEHSTAIISARGATMHDGIVLDPWRRGGVLFWGHTRRDTDYDWRPRGIVLAEKRRRAQSTAFAPQRP</sequence>
<dbReference type="OrthoDB" id="5339359at2"/>
<evidence type="ECO:0000313" key="2">
    <source>
        <dbReference type="EMBL" id="REC54792.1"/>
    </source>
</evidence>
<organism evidence="2 3">
    <name type="scientific">Rhodosalinus sediminis</name>
    <dbReference type="NCBI Taxonomy" id="1940533"/>
    <lineage>
        <taxon>Bacteria</taxon>
        <taxon>Pseudomonadati</taxon>
        <taxon>Pseudomonadota</taxon>
        <taxon>Alphaproteobacteria</taxon>
        <taxon>Rhodobacterales</taxon>
        <taxon>Paracoccaceae</taxon>
        <taxon>Rhodosalinus</taxon>
    </lineage>
</organism>